<gene>
    <name evidence="9" type="ORF">KL86SPO_70174</name>
</gene>
<evidence type="ECO:0000256" key="3">
    <source>
        <dbReference type="ARBA" id="ARBA00022475"/>
    </source>
</evidence>
<dbReference type="InterPro" id="IPR000515">
    <property type="entry name" value="MetI-like"/>
</dbReference>
<dbReference type="Pfam" id="PF00528">
    <property type="entry name" value="BPD_transp_1"/>
    <property type="match status" value="1"/>
</dbReference>
<evidence type="ECO:0000256" key="4">
    <source>
        <dbReference type="ARBA" id="ARBA00022692"/>
    </source>
</evidence>
<dbReference type="GO" id="GO:0055085">
    <property type="term" value="P:transmembrane transport"/>
    <property type="evidence" value="ECO:0007669"/>
    <property type="project" value="InterPro"/>
</dbReference>
<feature type="transmembrane region" description="Helical" evidence="7">
    <location>
        <begin position="92"/>
        <end position="117"/>
    </location>
</feature>
<evidence type="ECO:0000256" key="5">
    <source>
        <dbReference type="ARBA" id="ARBA00022989"/>
    </source>
</evidence>
<dbReference type="PANTHER" id="PTHR43386">
    <property type="entry name" value="OLIGOPEPTIDE TRANSPORT SYSTEM PERMEASE PROTEIN APPC"/>
    <property type="match status" value="1"/>
</dbReference>
<comment type="subcellular location">
    <subcellularLocation>
        <location evidence="1 7">Cell membrane</location>
        <topology evidence="1 7">Multi-pass membrane protein</topology>
    </subcellularLocation>
</comment>
<dbReference type="PANTHER" id="PTHR43386:SF1">
    <property type="entry name" value="D,D-DIPEPTIDE TRANSPORT SYSTEM PERMEASE PROTEIN DDPC-RELATED"/>
    <property type="match status" value="1"/>
</dbReference>
<dbReference type="CDD" id="cd06261">
    <property type="entry name" value="TM_PBP2"/>
    <property type="match status" value="1"/>
</dbReference>
<evidence type="ECO:0000259" key="8">
    <source>
        <dbReference type="PROSITE" id="PS50928"/>
    </source>
</evidence>
<feature type="transmembrane region" description="Helical" evidence="7">
    <location>
        <begin position="160"/>
        <end position="179"/>
    </location>
</feature>
<accession>A0A212M0M6</accession>
<keyword evidence="3" id="KW-1003">Cell membrane</keyword>
<proteinExistence type="inferred from homology"/>
<dbReference type="GO" id="GO:0005886">
    <property type="term" value="C:plasma membrane"/>
    <property type="evidence" value="ECO:0007669"/>
    <property type="project" value="UniProtKB-SubCell"/>
</dbReference>
<keyword evidence="6 7" id="KW-0472">Membrane</keyword>
<organism evidence="9">
    <name type="scientific">uncultured Sporomusa sp</name>
    <dbReference type="NCBI Taxonomy" id="307249"/>
    <lineage>
        <taxon>Bacteria</taxon>
        <taxon>Bacillati</taxon>
        <taxon>Bacillota</taxon>
        <taxon>Negativicutes</taxon>
        <taxon>Selenomonadales</taxon>
        <taxon>Sporomusaceae</taxon>
        <taxon>Sporomusa</taxon>
        <taxon>environmental samples</taxon>
    </lineage>
</organism>
<dbReference type="InterPro" id="IPR035906">
    <property type="entry name" value="MetI-like_sf"/>
</dbReference>
<dbReference type="RefSeq" id="WP_288185781.1">
    <property type="nucleotide sequence ID" value="NZ_LT608335.1"/>
</dbReference>
<dbReference type="InterPro" id="IPR050366">
    <property type="entry name" value="BP-dependent_transpt_permease"/>
</dbReference>
<feature type="domain" description="ABC transmembrane type-1" evidence="8">
    <location>
        <begin position="96"/>
        <end position="287"/>
    </location>
</feature>
<comment type="similarity">
    <text evidence="7">Belongs to the binding-protein-dependent transport system permease family.</text>
</comment>
<feature type="transmembrane region" description="Helical" evidence="7">
    <location>
        <begin position="37"/>
        <end position="56"/>
    </location>
</feature>
<dbReference type="PROSITE" id="PS50928">
    <property type="entry name" value="ABC_TM1"/>
    <property type="match status" value="1"/>
</dbReference>
<dbReference type="Gene3D" id="1.10.3720.10">
    <property type="entry name" value="MetI-like"/>
    <property type="match status" value="1"/>
</dbReference>
<evidence type="ECO:0000256" key="2">
    <source>
        <dbReference type="ARBA" id="ARBA00022448"/>
    </source>
</evidence>
<evidence type="ECO:0000256" key="6">
    <source>
        <dbReference type="ARBA" id="ARBA00023136"/>
    </source>
</evidence>
<reference evidence="9" key="1">
    <citation type="submission" date="2016-08" db="EMBL/GenBank/DDBJ databases">
        <authorList>
            <person name="Seilhamer J.J."/>
        </authorList>
    </citation>
    <scope>NUCLEOTIDE SEQUENCE</scope>
    <source>
        <strain evidence="9">86</strain>
    </source>
</reference>
<sequence length="301" mass="33635">MIRENNEQFNIVGANYKQHTPRRKPPSSWQQIKDKPVVSIVVLTIILLGCVFAEYIRNHDPAGFYLANLNQVPDEEFYFGTDSLGRDIFSMIWYGGRVSIIIGLLSMAIMTVIGVIYGCLSGSASAKIDAVMMRVPELVNSIPILLLVLLLTSITGEQNIIKISFVIGVTGWCALARIVRSEVRQIRSSEYVLASRCMGGSFLHVMRKHLIPNFVSTIMFVVVSSISLSMSMESTLSFLGLGLPVDVISWGSMLSLANKALLLNTWWVIIFPGIFLIVTMICITNIAYYFRKEINKRESIL</sequence>
<dbReference type="AlphaFoldDB" id="A0A212M0M6"/>
<evidence type="ECO:0000313" key="9">
    <source>
        <dbReference type="EMBL" id="SCM83316.1"/>
    </source>
</evidence>
<feature type="transmembrane region" description="Helical" evidence="7">
    <location>
        <begin position="138"/>
        <end position="154"/>
    </location>
</feature>
<evidence type="ECO:0000256" key="1">
    <source>
        <dbReference type="ARBA" id="ARBA00004651"/>
    </source>
</evidence>
<keyword evidence="5 7" id="KW-1133">Transmembrane helix</keyword>
<evidence type="ECO:0000256" key="7">
    <source>
        <dbReference type="RuleBase" id="RU363032"/>
    </source>
</evidence>
<keyword evidence="2 7" id="KW-0813">Transport</keyword>
<feature type="transmembrane region" description="Helical" evidence="7">
    <location>
        <begin position="210"/>
        <end position="230"/>
    </location>
</feature>
<dbReference type="SUPFAM" id="SSF161098">
    <property type="entry name" value="MetI-like"/>
    <property type="match status" value="1"/>
</dbReference>
<name>A0A212M0M6_9FIRM</name>
<feature type="transmembrane region" description="Helical" evidence="7">
    <location>
        <begin position="266"/>
        <end position="290"/>
    </location>
</feature>
<dbReference type="EMBL" id="FMJE01000007">
    <property type="protein sequence ID" value="SCM83316.1"/>
    <property type="molecule type" value="Genomic_DNA"/>
</dbReference>
<protein>
    <submittedName>
        <fullName evidence="9">ABC-type dipeptide/oligopeptide/nickel transport system, permease component</fullName>
    </submittedName>
</protein>
<keyword evidence="4 7" id="KW-0812">Transmembrane</keyword>